<evidence type="ECO:0000256" key="13">
    <source>
        <dbReference type="ARBA" id="ARBA00022842"/>
    </source>
</evidence>
<evidence type="ECO:0000313" key="25">
    <source>
        <dbReference type="Proteomes" id="UP000199337"/>
    </source>
</evidence>
<keyword evidence="10 22" id="KW-0547">Nucleotide-binding</keyword>
<dbReference type="GO" id="GO:0140581">
    <property type="term" value="F:P-type monovalent copper transporter activity"/>
    <property type="evidence" value="ECO:0007669"/>
    <property type="project" value="UniProtKB-EC"/>
</dbReference>
<dbReference type="InterPro" id="IPR044492">
    <property type="entry name" value="P_typ_ATPase_HD_dom"/>
</dbReference>
<keyword evidence="18 22" id="KW-0472">Membrane</keyword>
<dbReference type="GO" id="GO:0016887">
    <property type="term" value="F:ATP hydrolysis activity"/>
    <property type="evidence" value="ECO:0007669"/>
    <property type="project" value="InterPro"/>
</dbReference>
<dbReference type="NCBIfam" id="TIGR01525">
    <property type="entry name" value="ATPase-IB_hvy"/>
    <property type="match status" value="1"/>
</dbReference>
<keyword evidence="5" id="KW-0813">Transport</keyword>
<evidence type="ECO:0000256" key="20">
    <source>
        <dbReference type="ARBA" id="ARBA00033239"/>
    </source>
</evidence>
<dbReference type="InterPro" id="IPR006122">
    <property type="entry name" value="HMA_Cu_ion-bd"/>
</dbReference>
<dbReference type="NCBIfam" id="TIGR00003">
    <property type="entry name" value="copper ion binding protein"/>
    <property type="match status" value="2"/>
</dbReference>
<keyword evidence="12 22" id="KW-0067">ATP-binding</keyword>
<evidence type="ECO:0000256" key="4">
    <source>
        <dbReference type="ARBA" id="ARBA00015102"/>
    </source>
</evidence>
<dbReference type="InterPro" id="IPR023299">
    <property type="entry name" value="ATPase_P-typ_cyto_dom_N"/>
</dbReference>
<comment type="catalytic activity">
    <reaction evidence="21">
        <text>Cu(+)(in) + ATP + H2O = Cu(+)(out) + ADP + phosphate + H(+)</text>
        <dbReference type="Rhea" id="RHEA:25792"/>
        <dbReference type="ChEBI" id="CHEBI:15377"/>
        <dbReference type="ChEBI" id="CHEBI:15378"/>
        <dbReference type="ChEBI" id="CHEBI:30616"/>
        <dbReference type="ChEBI" id="CHEBI:43474"/>
        <dbReference type="ChEBI" id="CHEBI:49552"/>
        <dbReference type="ChEBI" id="CHEBI:456216"/>
        <dbReference type="EC" id="7.2.2.8"/>
    </reaction>
</comment>
<dbReference type="GO" id="GO:0005524">
    <property type="term" value="F:ATP binding"/>
    <property type="evidence" value="ECO:0007669"/>
    <property type="project" value="UniProtKB-UniRule"/>
</dbReference>
<feature type="transmembrane region" description="Helical" evidence="22">
    <location>
        <begin position="426"/>
        <end position="448"/>
    </location>
</feature>
<keyword evidence="15 22" id="KW-1133">Transmembrane helix</keyword>
<dbReference type="NCBIfam" id="TIGR01511">
    <property type="entry name" value="ATPase-IB1_Cu"/>
    <property type="match status" value="1"/>
</dbReference>
<dbReference type="PROSITE" id="PS50846">
    <property type="entry name" value="HMA_2"/>
    <property type="match status" value="2"/>
</dbReference>
<evidence type="ECO:0000256" key="16">
    <source>
        <dbReference type="ARBA" id="ARBA00023008"/>
    </source>
</evidence>
<protein>
    <recommendedName>
        <fullName evidence="4">Copper-exporting P-type ATPase</fullName>
        <ecNumber evidence="3">7.2.2.8</ecNumber>
    </recommendedName>
    <alternativeName>
        <fullName evidence="19">Copper-exporting P-type ATPase A</fullName>
    </alternativeName>
    <alternativeName>
        <fullName evidence="20">Cu(+)-exporting ATPase</fullName>
    </alternativeName>
</protein>
<dbReference type="GO" id="GO:0005886">
    <property type="term" value="C:plasma membrane"/>
    <property type="evidence" value="ECO:0007669"/>
    <property type="project" value="UniProtKB-SubCell"/>
</dbReference>
<keyword evidence="7 22" id="KW-0812">Transmembrane</keyword>
<dbReference type="PRINTS" id="PR00942">
    <property type="entry name" value="CUATPASEI"/>
</dbReference>
<evidence type="ECO:0000256" key="15">
    <source>
        <dbReference type="ARBA" id="ARBA00022989"/>
    </source>
</evidence>
<dbReference type="Pfam" id="PF00122">
    <property type="entry name" value="E1-E2_ATPase"/>
    <property type="match status" value="1"/>
</dbReference>
<evidence type="ECO:0000256" key="7">
    <source>
        <dbReference type="ARBA" id="ARBA00022692"/>
    </source>
</evidence>
<dbReference type="SUPFAM" id="SSF55008">
    <property type="entry name" value="HMA, heavy metal-associated domain"/>
    <property type="match status" value="2"/>
</dbReference>
<dbReference type="Pfam" id="PF00403">
    <property type="entry name" value="HMA"/>
    <property type="match status" value="2"/>
</dbReference>
<dbReference type="NCBIfam" id="TIGR01494">
    <property type="entry name" value="ATPase_P-type"/>
    <property type="match status" value="1"/>
</dbReference>
<evidence type="ECO:0000256" key="11">
    <source>
        <dbReference type="ARBA" id="ARBA00022796"/>
    </source>
</evidence>
<feature type="transmembrane region" description="Helical" evidence="22">
    <location>
        <begin position="242"/>
        <end position="265"/>
    </location>
</feature>
<dbReference type="Gene3D" id="2.70.150.10">
    <property type="entry name" value="Calcium-transporting ATPase, cytoplasmic transduction domain A"/>
    <property type="match status" value="1"/>
</dbReference>
<gene>
    <name evidence="24" type="ORF">SAMN05660649_02059</name>
</gene>
<dbReference type="PRINTS" id="PR00119">
    <property type="entry name" value="CATATPASE"/>
</dbReference>
<evidence type="ECO:0000256" key="6">
    <source>
        <dbReference type="ARBA" id="ARBA00022475"/>
    </source>
</evidence>
<evidence type="ECO:0000256" key="14">
    <source>
        <dbReference type="ARBA" id="ARBA00022967"/>
    </source>
</evidence>
<dbReference type="EMBL" id="FOOX01000006">
    <property type="protein sequence ID" value="SFG57445.1"/>
    <property type="molecule type" value="Genomic_DNA"/>
</dbReference>
<evidence type="ECO:0000256" key="8">
    <source>
        <dbReference type="ARBA" id="ARBA00022723"/>
    </source>
</evidence>
<feature type="transmembrane region" description="Helical" evidence="22">
    <location>
        <begin position="271"/>
        <end position="289"/>
    </location>
</feature>
<dbReference type="Gene3D" id="3.40.50.1000">
    <property type="entry name" value="HAD superfamily/HAD-like"/>
    <property type="match status" value="1"/>
</dbReference>
<feature type="domain" description="HMA" evidence="23">
    <location>
        <begin position="88"/>
        <end position="154"/>
    </location>
</feature>
<dbReference type="OrthoDB" id="9760364at2"/>
<keyword evidence="16" id="KW-0186">Copper</keyword>
<dbReference type="AlphaFoldDB" id="A0A1I2SX18"/>
<evidence type="ECO:0000256" key="9">
    <source>
        <dbReference type="ARBA" id="ARBA00022737"/>
    </source>
</evidence>
<reference evidence="25" key="1">
    <citation type="submission" date="2016-10" db="EMBL/GenBank/DDBJ databases">
        <authorList>
            <person name="Varghese N."/>
            <person name="Submissions S."/>
        </authorList>
    </citation>
    <scope>NUCLEOTIDE SEQUENCE [LARGE SCALE GENOMIC DNA]</scope>
    <source>
        <strain evidence="25">DSM 17038</strain>
    </source>
</reference>
<keyword evidence="11" id="KW-0187">Copper transport</keyword>
<name>A0A1I2SX18_9FIRM</name>
<dbReference type="Proteomes" id="UP000199337">
    <property type="component" value="Unassembled WGS sequence"/>
</dbReference>
<dbReference type="Gene3D" id="3.40.1110.10">
    <property type="entry name" value="Calcium-transporting ATPase, cytoplasmic domain N"/>
    <property type="match status" value="2"/>
</dbReference>
<evidence type="ECO:0000256" key="10">
    <source>
        <dbReference type="ARBA" id="ARBA00022741"/>
    </source>
</evidence>
<dbReference type="InterPro" id="IPR001757">
    <property type="entry name" value="P_typ_ATPase"/>
</dbReference>
<dbReference type="SFLD" id="SFLDF00027">
    <property type="entry name" value="p-type_atpase"/>
    <property type="match status" value="1"/>
</dbReference>
<accession>A0A1I2SX18</accession>
<evidence type="ECO:0000256" key="18">
    <source>
        <dbReference type="ARBA" id="ARBA00023136"/>
    </source>
</evidence>
<evidence type="ECO:0000259" key="23">
    <source>
        <dbReference type="PROSITE" id="PS50846"/>
    </source>
</evidence>
<keyword evidence="14" id="KW-1278">Translocase</keyword>
<dbReference type="InterPro" id="IPR023214">
    <property type="entry name" value="HAD_sf"/>
</dbReference>
<feature type="transmembrane region" description="Helical" evidence="22">
    <location>
        <begin position="773"/>
        <end position="790"/>
    </location>
</feature>
<dbReference type="SUPFAM" id="SSF56784">
    <property type="entry name" value="HAD-like"/>
    <property type="match status" value="1"/>
</dbReference>
<feature type="transmembrane region" description="Helical" evidence="22">
    <location>
        <begin position="454"/>
        <end position="477"/>
    </location>
</feature>
<dbReference type="InterPro" id="IPR018303">
    <property type="entry name" value="ATPase_P-typ_P_site"/>
</dbReference>
<keyword evidence="8 22" id="KW-0479">Metal-binding</keyword>
<dbReference type="CDD" id="cd00371">
    <property type="entry name" value="HMA"/>
    <property type="match status" value="2"/>
</dbReference>
<dbReference type="PANTHER" id="PTHR43520:SF8">
    <property type="entry name" value="P-TYPE CU(+) TRANSPORTER"/>
    <property type="match status" value="1"/>
</dbReference>
<evidence type="ECO:0000256" key="5">
    <source>
        <dbReference type="ARBA" id="ARBA00022448"/>
    </source>
</evidence>
<dbReference type="CDD" id="cd02094">
    <property type="entry name" value="P-type_ATPase_Cu-like"/>
    <property type="match status" value="1"/>
</dbReference>
<dbReference type="InterPro" id="IPR036412">
    <property type="entry name" value="HAD-like_sf"/>
</dbReference>
<evidence type="ECO:0000256" key="1">
    <source>
        <dbReference type="ARBA" id="ARBA00004651"/>
    </source>
</evidence>
<evidence type="ECO:0000256" key="2">
    <source>
        <dbReference type="ARBA" id="ARBA00006024"/>
    </source>
</evidence>
<dbReference type="FunFam" id="3.30.70.100:FF:000005">
    <property type="entry name" value="Copper-exporting P-type ATPase A"/>
    <property type="match status" value="2"/>
</dbReference>
<keyword evidence="13" id="KW-0460">Magnesium</keyword>
<organism evidence="24 25">
    <name type="scientific">Desulfotruncus arcticus DSM 17038</name>
    <dbReference type="NCBI Taxonomy" id="1121424"/>
    <lineage>
        <taxon>Bacteria</taxon>
        <taxon>Bacillati</taxon>
        <taxon>Bacillota</taxon>
        <taxon>Clostridia</taxon>
        <taxon>Eubacteriales</taxon>
        <taxon>Desulfallaceae</taxon>
        <taxon>Desulfotruncus</taxon>
    </lineage>
</organism>
<evidence type="ECO:0000256" key="3">
    <source>
        <dbReference type="ARBA" id="ARBA00012517"/>
    </source>
</evidence>
<dbReference type="GO" id="GO:0005507">
    <property type="term" value="F:copper ion binding"/>
    <property type="evidence" value="ECO:0007669"/>
    <property type="project" value="InterPro"/>
</dbReference>
<comment type="subcellular location">
    <subcellularLocation>
        <location evidence="1">Cell membrane</location>
        <topology evidence="1">Multi-pass membrane protein</topology>
    </subcellularLocation>
</comment>
<sequence length="823" mass="87603">MAENDAVCSGRCVRNERELSRIGFTVKGMSCAACSARLERGLSGMEGVSAARVNLATEKATVDYDPALVKPEQMVEKVRQFGFDVPQEKLDLAIGGMSCAACAARVEKGLKALPGVAGAAVNLATEKATVAYYPDQVSAAALVNAVTKLGYEARKIDDDNTDREKDQRDREIKRQLFLFVFAAVFSAPLFAGMLGMLAPLERFFPHILHNALFQFFFATPVQLVAGYHFYRDAYTALRNRSANMSVLVAMGTSAAYIYSTVVTFWGHRWGLQHVYFESSAVLLTLILLGKMLEARAKGKTSEALKKLAGLQAKTARVIRDGSEVDIPVEEVAVGDLVVVRPGEKVPVDGVIREGRSTVDESMLTGESLPVDKKEGDPVTGATLNKLGTFRFEALRVGRDTALAQIIRFVEEAQGSKAPIQRMADVISGYFVPVVIGIAVLTFLGWYFIGDPGNVTRAVLNFTAVLVIACPCALGLATPTSIMVGTGKGAEYGILIKGGEHLERTHRVTAVVLDKTGTITHGEPVLTDLIPAPGFDGRDDYLLQLAGAAERGSEHPVAQAVVKKAGTGRDMGTVTSFTAIPGRGIKAEVGGTDVLLGTGRLMREKGIELPGLFETEIARLESEGKTVMLMALDGLPAAVLAVADSIKDTSVEAVALMRKLGLEVWMLTGDNLLTARAIARAAGISEDRVLAQVLPGDKARKVSELRAGGLVVGMVGDGINDAPALAEADVGFAIGSGTDVAVEAADIVLVRGDLRSVVDSIALSRATIRNIRQNLFWALIYNVIGIPVAALGFLSPVVAGTAMAFSSVSVVSNALRIKRFKPER</sequence>
<dbReference type="InterPro" id="IPR027256">
    <property type="entry name" value="P-typ_ATPase_IB"/>
</dbReference>
<dbReference type="PROSITE" id="PS00154">
    <property type="entry name" value="ATPASE_E1_E2"/>
    <property type="match status" value="1"/>
</dbReference>
<dbReference type="InterPro" id="IPR006121">
    <property type="entry name" value="HMA_dom"/>
</dbReference>
<evidence type="ECO:0000256" key="19">
    <source>
        <dbReference type="ARBA" id="ARBA00029719"/>
    </source>
</evidence>
<feature type="transmembrane region" description="Helical" evidence="22">
    <location>
        <begin position="211"/>
        <end position="230"/>
    </location>
</feature>
<dbReference type="Gene3D" id="3.30.70.100">
    <property type="match status" value="2"/>
</dbReference>
<proteinExistence type="inferred from homology"/>
<evidence type="ECO:0000256" key="17">
    <source>
        <dbReference type="ARBA" id="ARBA00023065"/>
    </source>
</evidence>
<dbReference type="SFLD" id="SFLDS00003">
    <property type="entry name" value="Haloacid_Dehalogenase"/>
    <property type="match status" value="1"/>
</dbReference>
<dbReference type="InterPro" id="IPR059000">
    <property type="entry name" value="ATPase_P-type_domA"/>
</dbReference>
<comment type="similarity">
    <text evidence="2 22">Belongs to the cation transport ATPase (P-type) (TC 3.A.3) family. Type IB subfamily.</text>
</comment>
<dbReference type="GO" id="GO:0043682">
    <property type="term" value="F:P-type divalent copper transporter activity"/>
    <property type="evidence" value="ECO:0007669"/>
    <property type="project" value="TreeGrafter"/>
</dbReference>
<dbReference type="EC" id="7.2.2.8" evidence="3"/>
<dbReference type="RefSeq" id="WP_092471284.1">
    <property type="nucleotide sequence ID" value="NZ_FOOX01000006.1"/>
</dbReference>
<dbReference type="InterPro" id="IPR023298">
    <property type="entry name" value="ATPase_P-typ_TM_dom_sf"/>
</dbReference>
<keyword evidence="17" id="KW-0406">Ion transport</keyword>
<dbReference type="PROSITE" id="PS01047">
    <property type="entry name" value="HMA_1"/>
    <property type="match status" value="2"/>
</dbReference>
<dbReference type="InterPro" id="IPR017969">
    <property type="entry name" value="Heavy-metal-associated_CS"/>
</dbReference>
<dbReference type="Pfam" id="PF00702">
    <property type="entry name" value="Hydrolase"/>
    <property type="match status" value="1"/>
</dbReference>
<dbReference type="FunFam" id="2.70.150.10:FF:000020">
    <property type="entry name" value="Copper-exporting P-type ATPase A"/>
    <property type="match status" value="1"/>
</dbReference>
<dbReference type="InterPro" id="IPR036163">
    <property type="entry name" value="HMA_dom_sf"/>
</dbReference>
<dbReference type="STRING" id="341036.SAMN05660649_02059"/>
<evidence type="ECO:0000256" key="22">
    <source>
        <dbReference type="RuleBase" id="RU362081"/>
    </source>
</evidence>
<keyword evidence="9" id="KW-0677">Repeat</keyword>
<evidence type="ECO:0000256" key="21">
    <source>
        <dbReference type="ARBA" id="ARBA00049289"/>
    </source>
</evidence>
<dbReference type="SUPFAM" id="SSF81653">
    <property type="entry name" value="Calcium ATPase, transduction domain A"/>
    <property type="match status" value="1"/>
</dbReference>
<feature type="domain" description="HMA" evidence="23">
    <location>
        <begin position="20"/>
        <end position="86"/>
    </location>
</feature>
<dbReference type="PANTHER" id="PTHR43520">
    <property type="entry name" value="ATP7, ISOFORM B"/>
    <property type="match status" value="1"/>
</dbReference>
<dbReference type="InterPro" id="IPR008250">
    <property type="entry name" value="ATPase_P-typ_transduc_dom_A_sf"/>
</dbReference>
<dbReference type="SUPFAM" id="SSF81665">
    <property type="entry name" value="Calcium ATPase, transmembrane domain M"/>
    <property type="match status" value="1"/>
</dbReference>
<keyword evidence="25" id="KW-1185">Reference proteome</keyword>
<feature type="transmembrane region" description="Helical" evidence="22">
    <location>
        <begin position="176"/>
        <end position="199"/>
    </location>
</feature>
<keyword evidence="6 22" id="KW-1003">Cell membrane</keyword>
<dbReference type="PRINTS" id="PR00943">
    <property type="entry name" value="CUATPASE"/>
</dbReference>
<dbReference type="SFLD" id="SFLDG00002">
    <property type="entry name" value="C1.7:_P-type_atpase_like"/>
    <property type="match status" value="1"/>
</dbReference>
<evidence type="ECO:0000256" key="12">
    <source>
        <dbReference type="ARBA" id="ARBA00022840"/>
    </source>
</evidence>
<dbReference type="GO" id="GO:0055070">
    <property type="term" value="P:copper ion homeostasis"/>
    <property type="evidence" value="ECO:0007669"/>
    <property type="project" value="TreeGrafter"/>
</dbReference>
<evidence type="ECO:0000313" key="24">
    <source>
        <dbReference type="EMBL" id="SFG57445.1"/>
    </source>
</evidence>